<sequence length="671" mass="78269">MLPIDILLSIIFLILIYFIIGKSILNIFKLRYSGFELILGFIAVLSLFHILSVIPTILNYKISYVYNIVYPVVILTGILISILALHKRIIIKKPNLFLLISTIILVSIYFLFDFIIPGDSSFYLSLIRSVVTSESIYTLEPWSGTTTESIGYMYYFVTYEVFIGSLSNLFRMDPTIFTANVIPATHLVIIIYSTYAFLKYIFRSEQKTRYAFLLYLFVFVFLNSGFHRVFFTHNAFNLVTNVYTGKTIYFHAIVLFEFILMDRIVKVRDRKDIWILAILNLITPGLTASALYLQLMITTSLFIYLAVFKPSEPDRFYGKYILKTFIPIMINYCFLLFAKSFIIQGNLFKAIVLGIFAVIIVWGIVMMISGKKFIKENPRFIKRLFYGGLIVVGVVSIGAGIYTLLTRQSDIENGTSLLPNIPEMIYLYGYNLVLFYILAVISFIFYRKHNTIFTRFSLHYYIIIMLITFVNPINIPIVGGLISSFHTYHRILFILPLHFLIVYYLVHLRNKKVFALWIILIMVPGITIFHGIERIDQNTDFFYKVDKDTLDIGKKIEQLDEKPTIIAEEEFINEIPMVTTNYHFIITVNNFRQIDYNVYPHQDREDLFNMVNDTKEIDTDYFETLLKIYQIDLIIIGEDNDLIEYLNEKHELRQDLSSENAIVFEVIPKDK</sequence>
<gene>
    <name evidence="2" type="ORF">HLPCO_002871</name>
</gene>
<feature type="transmembrane region" description="Helical" evidence="1">
    <location>
        <begin position="458"/>
        <end position="482"/>
    </location>
</feature>
<dbReference type="eggNOG" id="ENOG502ZXSN">
    <property type="taxonomic scope" value="Bacteria"/>
</dbReference>
<dbReference type="Proteomes" id="UP000005707">
    <property type="component" value="Unassembled WGS sequence"/>
</dbReference>
<feature type="transmembrane region" description="Helical" evidence="1">
    <location>
        <begin position="348"/>
        <end position="368"/>
    </location>
</feature>
<feature type="transmembrane region" description="Helical" evidence="1">
    <location>
        <begin position="242"/>
        <end position="260"/>
    </location>
</feature>
<protein>
    <submittedName>
        <fullName evidence="2">Uncharacterized protein</fullName>
    </submittedName>
</protein>
<feature type="transmembrane region" description="Helical" evidence="1">
    <location>
        <begin position="152"/>
        <end position="170"/>
    </location>
</feature>
<accession>U2FDK0</accession>
<dbReference type="Pfam" id="PF19554">
    <property type="entry name" value="DUF6077"/>
    <property type="match status" value="1"/>
</dbReference>
<feature type="transmembrane region" description="Helical" evidence="1">
    <location>
        <begin position="384"/>
        <end position="405"/>
    </location>
</feature>
<evidence type="ECO:0000313" key="3">
    <source>
        <dbReference type="Proteomes" id="UP000005707"/>
    </source>
</evidence>
<dbReference type="AlphaFoldDB" id="U2FDK0"/>
<dbReference type="InterPro" id="IPR045723">
    <property type="entry name" value="DUF6077"/>
</dbReference>
<feature type="transmembrane region" description="Helical" evidence="1">
    <location>
        <begin position="176"/>
        <end position="198"/>
    </location>
</feature>
<feature type="transmembrane region" description="Helical" evidence="1">
    <location>
        <begin position="425"/>
        <end position="446"/>
    </location>
</feature>
<evidence type="ECO:0000313" key="2">
    <source>
        <dbReference type="EMBL" id="ERJ11050.1"/>
    </source>
</evidence>
<feature type="transmembrane region" description="Helical" evidence="1">
    <location>
        <begin position="272"/>
        <end position="287"/>
    </location>
</feature>
<comment type="caution">
    <text evidence="2">The sequence shown here is derived from an EMBL/GenBank/DDBJ whole genome shotgun (WGS) entry which is preliminary data.</text>
</comment>
<name>U2FDK0_9MOLU</name>
<feature type="transmembrane region" description="Helical" evidence="1">
    <location>
        <begin position="96"/>
        <end position="116"/>
    </location>
</feature>
<feature type="transmembrane region" description="Helical" evidence="1">
    <location>
        <begin position="210"/>
        <end position="230"/>
    </location>
</feature>
<dbReference type="InParanoid" id="U2FDK0"/>
<keyword evidence="1" id="KW-1133">Transmembrane helix</keyword>
<feature type="transmembrane region" description="Helical" evidence="1">
    <location>
        <begin position="513"/>
        <end position="532"/>
    </location>
</feature>
<reference evidence="2 3" key="2">
    <citation type="journal article" date="2013" name="PLoS ONE">
        <title>INDIGO - INtegrated Data Warehouse of MIcrobial GenOmes with Examples from the Red Sea Extremophiles.</title>
        <authorList>
            <person name="Alam I."/>
            <person name="Antunes A."/>
            <person name="Kamau A.A."/>
            <person name="Ba Alawi W."/>
            <person name="Kalkatawi M."/>
            <person name="Stingl U."/>
            <person name="Bajic V.B."/>
        </authorList>
    </citation>
    <scope>NUCLEOTIDE SEQUENCE [LARGE SCALE GENOMIC DNA]</scope>
    <source>
        <strain evidence="2 3">SSD-17B</strain>
    </source>
</reference>
<evidence type="ECO:0000256" key="1">
    <source>
        <dbReference type="SAM" id="Phobius"/>
    </source>
</evidence>
<keyword evidence="3" id="KW-1185">Reference proteome</keyword>
<keyword evidence="1" id="KW-0812">Transmembrane</keyword>
<feature type="transmembrane region" description="Helical" evidence="1">
    <location>
        <begin position="37"/>
        <end position="58"/>
    </location>
</feature>
<proteinExistence type="predicted"/>
<organism evidence="2 3">
    <name type="scientific">Haloplasma contractile SSD-17B</name>
    <dbReference type="NCBI Taxonomy" id="1033810"/>
    <lineage>
        <taxon>Bacteria</taxon>
        <taxon>Bacillati</taxon>
        <taxon>Mycoplasmatota</taxon>
        <taxon>Mollicutes</taxon>
        <taxon>Haloplasmatales</taxon>
        <taxon>Haloplasmataceae</taxon>
        <taxon>Haloplasma</taxon>
    </lineage>
</organism>
<dbReference type="EMBL" id="AFNU02000017">
    <property type="protein sequence ID" value="ERJ11050.1"/>
    <property type="molecule type" value="Genomic_DNA"/>
</dbReference>
<feature type="transmembrane region" description="Helical" evidence="1">
    <location>
        <begin position="488"/>
        <end position="506"/>
    </location>
</feature>
<feature type="transmembrane region" description="Helical" evidence="1">
    <location>
        <begin position="6"/>
        <end position="25"/>
    </location>
</feature>
<keyword evidence="1" id="KW-0472">Membrane</keyword>
<reference evidence="2 3" key="1">
    <citation type="journal article" date="2011" name="J. Bacteriol.">
        <title>Genome sequence of Haloplasma contractile, an unusual contractile bacterium from a deep-sea anoxic brine lake.</title>
        <authorList>
            <person name="Antunes A."/>
            <person name="Alam I."/>
            <person name="El Dorry H."/>
            <person name="Siam R."/>
            <person name="Robertson A."/>
            <person name="Bajic V.B."/>
            <person name="Stingl U."/>
        </authorList>
    </citation>
    <scope>NUCLEOTIDE SEQUENCE [LARGE SCALE GENOMIC DNA]</scope>
    <source>
        <strain evidence="2 3">SSD-17B</strain>
    </source>
</reference>
<feature type="transmembrane region" description="Helical" evidence="1">
    <location>
        <begin position="64"/>
        <end position="84"/>
    </location>
</feature>
<feature type="transmembrane region" description="Helical" evidence="1">
    <location>
        <begin position="320"/>
        <end position="342"/>
    </location>
</feature>
<dbReference type="STRING" id="1033810.HLPCO_002871"/>
<dbReference type="RefSeq" id="WP_008824739.1">
    <property type="nucleotide sequence ID" value="NZ_AFNU02000017.1"/>
</dbReference>